<keyword evidence="1" id="KW-0614">Plasmid</keyword>
<dbReference type="Pfam" id="PF05537">
    <property type="entry name" value="DUF759"/>
    <property type="match status" value="1"/>
</dbReference>
<gene>
    <name evidence="1" type="ORF">BSPA14S_PA0052</name>
</gene>
<proteinExistence type="predicted"/>
<dbReference type="HOGENOM" id="CLU_992755_0_0_12"/>
<dbReference type="EMBL" id="ABKB02000015">
    <property type="protein sequence ID" value="EEF84095.1"/>
    <property type="molecule type" value="Genomic_DNA"/>
</dbReference>
<evidence type="ECO:0000313" key="2">
    <source>
        <dbReference type="Proteomes" id="UP000003481"/>
    </source>
</evidence>
<sequence length="280" mass="30776">MYGFMKKSIEDKAKQDKLKQLNSVVFKENERTKIWGALKGMKGFERDLEKEDLLRTASVLRGDLRELGFANEDNVVNAAKLAALLRSTGLASDNESAVNTVSQLFKGNATEAFDKLKPIDDFGKKYLETMKDKWELSTKEGGNLKLRPEKVLELIKDISSLKITGHSSDVNKAKSDLAKIEQTLENVTNNVLTPIISKISTFIDKVSNFNFSDLLKEIGDAIKNGISGAFDGVKNVGSSVVNYVSTGFSYINPLGNNFLGGFLNFRGGGDKGSDDLGQFK</sequence>
<accession>B9X956</accession>
<reference evidence="1 2" key="1">
    <citation type="submission" date="2009-02" db="EMBL/GenBank/DDBJ databases">
        <authorList>
            <person name="Fraser-Liggett C.M."/>
            <person name="Mongodin E.F."/>
            <person name="Casjens B."/>
            <person name="Dunn J."/>
            <person name="Luft B."/>
            <person name="Qiu W."/>
            <person name="Schutzer S."/>
            <person name="Sebastian Y."/>
        </authorList>
    </citation>
    <scope>NUCLEOTIDE SEQUENCE [LARGE SCALE GENOMIC DNA]</scope>
    <source>
        <strain evidence="1 2">A14S</strain>
        <plasmid evidence="1">unnamed</plasmid>
    </source>
</reference>
<dbReference type="InterPro" id="IPR008478">
    <property type="entry name" value="DUF759_BOR_spp"/>
</dbReference>
<dbReference type="Proteomes" id="UP000003481">
    <property type="component" value="Unassembled WGS sequence"/>
</dbReference>
<organism evidence="1 2">
    <name type="scientific">Borreliella spielmanii A14S</name>
    <dbReference type="NCBI Taxonomy" id="498742"/>
    <lineage>
        <taxon>Bacteria</taxon>
        <taxon>Pseudomonadati</taxon>
        <taxon>Spirochaetota</taxon>
        <taxon>Spirochaetia</taxon>
        <taxon>Spirochaetales</taxon>
        <taxon>Borreliaceae</taxon>
        <taxon>Borreliella</taxon>
    </lineage>
</organism>
<evidence type="ECO:0000313" key="1">
    <source>
        <dbReference type="EMBL" id="EEF84095.1"/>
    </source>
</evidence>
<name>B9X956_9SPIR</name>
<dbReference type="AlphaFoldDB" id="B9X956"/>
<geneLocation type="plasmid" evidence="1">
    <name>unnamed</name>
</geneLocation>
<comment type="caution">
    <text evidence="1">The sequence shown here is derived from an EMBL/GenBank/DDBJ whole genome shotgun (WGS) entry which is preliminary data.</text>
</comment>
<protein>
    <submittedName>
        <fullName evidence="1">Uncharacterized protein</fullName>
    </submittedName>
</protein>